<dbReference type="AlphaFoldDB" id="A0A0H1RPS4"/>
<accession>A0A0H1RPS4</accession>
<dbReference type="PATRIC" id="fig|1225564.3.peg.6297"/>
<dbReference type="Proteomes" id="UP000035489">
    <property type="component" value="Unassembled WGS sequence"/>
</dbReference>
<name>A0A0H1RPS4_9HYPH</name>
<dbReference type="EMBL" id="LCYG01000007">
    <property type="protein sequence ID" value="KLK94682.1"/>
    <property type="molecule type" value="Genomic_DNA"/>
</dbReference>
<evidence type="ECO:0000313" key="1">
    <source>
        <dbReference type="EMBL" id="KLK94682.1"/>
    </source>
</evidence>
<evidence type="ECO:0000313" key="2">
    <source>
        <dbReference type="Proteomes" id="UP000035489"/>
    </source>
</evidence>
<organism evidence="1 2">
    <name type="scientific">Microvirga vignae</name>
    <dbReference type="NCBI Taxonomy" id="1225564"/>
    <lineage>
        <taxon>Bacteria</taxon>
        <taxon>Pseudomonadati</taxon>
        <taxon>Pseudomonadota</taxon>
        <taxon>Alphaproteobacteria</taxon>
        <taxon>Hyphomicrobiales</taxon>
        <taxon>Methylobacteriaceae</taxon>
        <taxon>Microvirga</taxon>
    </lineage>
</organism>
<gene>
    <name evidence="1" type="ORF">AA309_02230</name>
</gene>
<protein>
    <submittedName>
        <fullName evidence="1">Uncharacterized protein</fullName>
    </submittedName>
</protein>
<keyword evidence="2" id="KW-1185">Reference proteome</keyword>
<reference evidence="1 2" key="1">
    <citation type="submission" date="2015-05" db="EMBL/GenBank/DDBJ databases">
        <title>Draft genome sequence of Microvirga vignae strain BR3299, a novel nitrogen fixing bacteria isolated from Brazil semi-aired region.</title>
        <authorList>
            <person name="Zilli J.E."/>
            <person name="Passos S.R."/>
            <person name="Leite J."/>
            <person name="Baldani J.I."/>
            <person name="Xavier G.R."/>
            <person name="Rumjaneck N.G."/>
            <person name="Simoes-Araujo J.L."/>
        </authorList>
    </citation>
    <scope>NUCLEOTIDE SEQUENCE [LARGE SCALE GENOMIC DNA]</scope>
    <source>
        <strain evidence="1 2">BR3299</strain>
    </source>
</reference>
<proteinExistence type="predicted"/>
<sequence length="63" mass="7283">MFADDLTDSLRSVVGPSAYDLMHTLARLVGDYQVYVDVKQQLDFIEYQAERRRCFAEDPDVPL</sequence>
<comment type="caution">
    <text evidence="1">The sequence shown here is derived from an EMBL/GenBank/DDBJ whole genome shotgun (WGS) entry which is preliminary data.</text>
</comment>